<dbReference type="SMART" id="SM00823">
    <property type="entry name" value="PKS_PP"/>
    <property type="match status" value="1"/>
</dbReference>
<dbReference type="InterPro" id="IPR020806">
    <property type="entry name" value="PKS_PP-bd"/>
</dbReference>
<dbReference type="InterPro" id="IPR020845">
    <property type="entry name" value="AMP-binding_CS"/>
</dbReference>
<dbReference type="GO" id="GO:0009366">
    <property type="term" value="C:enterobactin synthetase complex"/>
    <property type="evidence" value="ECO:0007669"/>
    <property type="project" value="TreeGrafter"/>
</dbReference>
<dbReference type="Gene3D" id="3.30.300.30">
    <property type="match status" value="1"/>
</dbReference>
<dbReference type="Pfam" id="PF00668">
    <property type="entry name" value="Condensation"/>
    <property type="match status" value="2"/>
</dbReference>
<evidence type="ECO:0000256" key="2">
    <source>
        <dbReference type="ARBA" id="ARBA00006432"/>
    </source>
</evidence>
<feature type="non-terminal residue" evidence="7">
    <location>
        <position position="1"/>
    </location>
</feature>
<dbReference type="InterPro" id="IPR001242">
    <property type="entry name" value="Condensation_dom"/>
</dbReference>
<dbReference type="Gene3D" id="3.40.50.12780">
    <property type="entry name" value="N-terminal domain of ligase-like"/>
    <property type="match status" value="1"/>
</dbReference>
<dbReference type="Gene3D" id="1.10.1200.10">
    <property type="entry name" value="ACP-like"/>
    <property type="match status" value="1"/>
</dbReference>
<dbReference type="GO" id="GO:0009239">
    <property type="term" value="P:enterobactin biosynthetic process"/>
    <property type="evidence" value="ECO:0007669"/>
    <property type="project" value="TreeGrafter"/>
</dbReference>
<dbReference type="FunFam" id="3.30.559.10:FF:000012">
    <property type="entry name" value="Non-ribosomal peptide synthetase"/>
    <property type="match status" value="1"/>
</dbReference>
<dbReference type="GO" id="GO:0031177">
    <property type="term" value="F:phosphopantetheine binding"/>
    <property type="evidence" value="ECO:0007669"/>
    <property type="project" value="InterPro"/>
</dbReference>
<keyword evidence="3" id="KW-0596">Phosphopantetheine</keyword>
<dbReference type="Gene3D" id="2.30.38.10">
    <property type="entry name" value="Luciferase, Domain 3"/>
    <property type="match status" value="1"/>
</dbReference>
<dbReference type="FunFam" id="3.30.300.30:FF:000010">
    <property type="entry name" value="Enterobactin synthetase component F"/>
    <property type="match status" value="1"/>
</dbReference>
<dbReference type="CDD" id="cd19531">
    <property type="entry name" value="LCL_NRPS-like"/>
    <property type="match status" value="2"/>
</dbReference>
<dbReference type="InterPro" id="IPR042099">
    <property type="entry name" value="ANL_N_sf"/>
</dbReference>
<dbReference type="PROSITE" id="PS00455">
    <property type="entry name" value="AMP_BINDING"/>
    <property type="match status" value="1"/>
</dbReference>
<dbReference type="GO" id="GO:0043041">
    <property type="term" value="P:amino acid activation for nonribosomal peptide biosynthetic process"/>
    <property type="evidence" value="ECO:0007669"/>
    <property type="project" value="TreeGrafter"/>
</dbReference>
<evidence type="ECO:0000256" key="3">
    <source>
        <dbReference type="ARBA" id="ARBA00022450"/>
    </source>
</evidence>
<dbReference type="FunFam" id="3.40.50.980:FF:000001">
    <property type="entry name" value="Non-ribosomal peptide synthetase"/>
    <property type="match status" value="1"/>
</dbReference>
<organism evidence="7">
    <name type="scientific">Lysobacter sp. ATCC 53042</name>
    <dbReference type="NCBI Taxonomy" id="324869"/>
    <lineage>
        <taxon>Bacteria</taxon>
        <taxon>Pseudomonadati</taxon>
        <taxon>Pseudomonadota</taxon>
        <taxon>Gammaproteobacteria</taxon>
        <taxon>Lysobacterales</taxon>
        <taxon>Lysobacteraceae</taxon>
        <taxon>Lysobacter</taxon>
    </lineage>
</organism>
<dbReference type="NCBIfam" id="TIGR01733">
    <property type="entry name" value="AA-adenyl-dom"/>
    <property type="match status" value="1"/>
</dbReference>
<name>P94904_9GAMM</name>
<dbReference type="Gene3D" id="3.30.559.10">
    <property type="entry name" value="Chloramphenicol acetyltransferase-like domain"/>
    <property type="match status" value="2"/>
</dbReference>
<dbReference type="FunFam" id="1.10.1200.10:FF:000005">
    <property type="entry name" value="Nonribosomal peptide synthetase 1"/>
    <property type="match status" value="1"/>
</dbReference>
<dbReference type="Pfam" id="PF00501">
    <property type="entry name" value="AMP-binding"/>
    <property type="match status" value="2"/>
</dbReference>
<dbReference type="PANTHER" id="PTHR45527">
    <property type="entry name" value="NONRIBOSOMAL PEPTIDE SYNTHETASE"/>
    <property type="match status" value="1"/>
</dbReference>
<protein>
    <submittedName>
        <fullName evidence="7">Lysobactin synthetase</fullName>
    </submittedName>
</protein>
<dbReference type="InterPro" id="IPR036736">
    <property type="entry name" value="ACP-like_sf"/>
</dbReference>
<evidence type="ECO:0000313" key="7">
    <source>
        <dbReference type="EMBL" id="CAA65394.1"/>
    </source>
</evidence>
<comment type="cofactor">
    <cofactor evidence="1">
        <name>pantetheine 4'-phosphate</name>
        <dbReference type="ChEBI" id="CHEBI:47942"/>
    </cofactor>
</comment>
<dbReference type="SUPFAM" id="SSF52777">
    <property type="entry name" value="CoA-dependent acyltransferases"/>
    <property type="match status" value="4"/>
</dbReference>
<keyword evidence="4" id="KW-0597">Phosphoprotein</keyword>
<dbReference type="GO" id="GO:0005829">
    <property type="term" value="C:cytosol"/>
    <property type="evidence" value="ECO:0007669"/>
    <property type="project" value="TreeGrafter"/>
</dbReference>
<dbReference type="PROSITE" id="PS50075">
    <property type="entry name" value="CARRIER"/>
    <property type="match status" value="1"/>
</dbReference>
<dbReference type="InterPro" id="IPR009081">
    <property type="entry name" value="PP-bd_ACP"/>
</dbReference>
<dbReference type="InterPro" id="IPR025110">
    <property type="entry name" value="AMP-bd_C"/>
</dbReference>
<dbReference type="GO" id="GO:0047527">
    <property type="term" value="F:2,3-dihydroxybenzoate-serine ligase activity"/>
    <property type="evidence" value="ECO:0007669"/>
    <property type="project" value="TreeGrafter"/>
</dbReference>
<feature type="region of interest" description="Disordered" evidence="5">
    <location>
        <begin position="169"/>
        <end position="192"/>
    </location>
</feature>
<dbReference type="SUPFAM" id="SSF47336">
    <property type="entry name" value="ACP-like"/>
    <property type="match status" value="1"/>
</dbReference>
<dbReference type="PROSITE" id="PS00012">
    <property type="entry name" value="PHOSPHOPANTETHEINE"/>
    <property type="match status" value="1"/>
</dbReference>
<proteinExistence type="inferred from homology"/>
<evidence type="ECO:0000259" key="6">
    <source>
        <dbReference type="PROSITE" id="PS50075"/>
    </source>
</evidence>
<reference evidence="7" key="1">
    <citation type="submission" date="1996-03" db="EMBL/GenBank/DDBJ databases">
        <title>Identification of genes encoding for peptide synthetases from Gram-negative bacteria and filamentous fungi.</title>
        <authorList>
            <person name="Bernhard F."/>
        </authorList>
    </citation>
    <scope>NUCLEOTIDE SEQUENCE</scope>
    <source>
        <strain evidence="7">ATCC 53042</strain>
    </source>
</reference>
<dbReference type="InterPro" id="IPR000873">
    <property type="entry name" value="AMP-dep_synth/lig_dom"/>
</dbReference>
<dbReference type="SUPFAM" id="SSF56801">
    <property type="entry name" value="Acetyl-CoA synthetase-like"/>
    <property type="match status" value="2"/>
</dbReference>
<evidence type="ECO:0000256" key="4">
    <source>
        <dbReference type="ARBA" id="ARBA00022553"/>
    </source>
</evidence>
<dbReference type="PANTHER" id="PTHR45527:SF1">
    <property type="entry name" value="FATTY ACID SYNTHASE"/>
    <property type="match status" value="1"/>
</dbReference>
<sequence>LQAALDRIVQRHEALRTRFDTVDGQPVQRILADAGFALAHEDLSDRADAQAELAACGEREARAPFDLSRGPLIRGRLLRLADDDHALLLTMHHIVSDGWSMGVLVEELGTLYRAYAADAAARDTDPLPPLPVQYADYALWQRRWLDGALLHSQQRYWTEHLRGAPALLELPTDRPRPGVAGARPRAPPLHPRRATARALRELGQRHGTTLYMTLLGSWAALLGRLSGQGEVVIGTPMVNRNHTELEPLIGLFINNVALRFDLGGDPSVAAFLGRVRDIALGAQAHKDLPFEQVVEALKPVRSLAYTPLYQVVFVMHNMPDAGLELPGLSIGTLPVDEAVAQNDLWWSVAETEDRLECEVVFASALFDGATIERWIGHWETLLRAMVEHDQTNLARLPLLSPPQRERVLHEWNATAQPAPAQPLAQAWFERQAAATPQATALSWDGGELSYAELNARANRLAHHLIASGVRPDQRVALLLERGPALIVAMLATLKAGGAYVPLDPQYPGERLAFMLDDSKPKAVLTQTSLEDTLPSSRALMTASIVLVDEADAPWQRLSDTDPDPAALGLNERHLAYVIYTSGSTGKPKGVLVEHAGLAHYLDWAWQYYAARAPIGSVVSSPVAFDATVTSVYLPLIGGGAAHLLREGDELAGLEQWIVAAAPGQLIKITPSHLRALGERLETLGQRCAGQLFVVGGEALPAATVALWRRISPDSRLVNEYGPTETVVGCVVHEAAQCLEDAGYCPIGRPIANTRIYLLDAHGEPVPQGATGELYIAGSGVARGYHGRAELTAERFLSDPFAGDPQARMYKSGDLARWRADGILDYLGRNDDQVKIRGFRIELGEVEAKLAQCHGVREAAVTAREDVPGHKRLVAYFVAGDGAPDAQSLRTKLQASLPEYMVPAAYVALERLPLTVNGKLDRRALPAPEGDRFGPRAYEAPVGAVETALAQIWAELLQVERVGRGDQFFDLGGHSLLALQMTARLRQRLNLDVALPELFAHPVLSDFAEAAARQGGAALPAIVAGVRPQPLPLSFAQQRLWFIAQLDAAASAAYHMAGGLRLIGVLDRRALRGRWTRIAQRHESLRTRFERSEGQPVQVVDAAAGFALIEEDLRDAGAGVLAEATQREFDAPFDLAAGPLARARLLRVGEQEHVLLLTVHHIVSDGWSMGVLTRELSELYRAYAVDGAATDSDPLPALPVQYADYALWQRQWFDNDAQQEHSEYWRRTLAGAPALIALPTDRPRPPVQDYAGASVELELDAALSDALRALARKHGATLYMTVLAAWAALAARLAGQDEVVIGTPVANRDQVEVEPLIGLFVNTLALRLDLSGDPSVGELLARVREQVLQAQAHQALPFEQVVEAVKPVRSLSHSPLFQLMFTWQNTPQPDENAAAFGDLQLRDLDEGERRVAQFDLSLGLQERDGRIVGNFEYATALYDRATLQRHVGYLKALLHGMVEDDAQPVERIAILAPAERTQALQTWNATERAYPQGECVHQLFEQQVARTPEAVAVAEDGRALSYAELNAQANRLARHLRALGVGADRRVAVAMPRGLEMMVALLAVLKAGGAYVPLDP</sequence>
<dbReference type="InterPro" id="IPR006162">
    <property type="entry name" value="Ppantetheine_attach_site"/>
</dbReference>
<comment type="similarity">
    <text evidence="2">Belongs to the ATP-dependent AMP-binding enzyme family.</text>
</comment>
<dbReference type="InterPro" id="IPR045851">
    <property type="entry name" value="AMP-bd_C_sf"/>
</dbReference>
<evidence type="ECO:0000256" key="1">
    <source>
        <dbReference type="ARBA" id="ARBA00001957"/>
    </source>
</evidence>
<dbReference type="Pfam" id="PF00550">
    <property type="entry name" value="PP-binding"/>
    <property type="match status" value="1"/>
</dbReference>
<dbReference type="InterPro" id="IPR023213">
    <property type="entry name" value="CAT-like_dom_sf"/>
</dbReference>
<dbReference type="EMBL" id="X96558">
    <property type="protein sequence ID" value="CAA65394.1"/>
    <property type="molecule type" value="Genomic_DNA"/>
</dbReference>
<dbReference type="CDD" id="cd05930">
    <property type="entry name" value="A_NRPS"/>
    <property type="match status" value="1"/>
</dbReference>
<dbReference type="Pfam" id="PF13193">
    <property type="entry name" value="AMP-binding_C"/>
    <property type="match status" value="1"/>
</dbReference>
<dbReference type="PIR" id="T18545">
    <property type="entry name" value="T18545"/>
</dbReference>
<dbReference type="InterPro" id="IPR010071">
    <property type="entry name" value="AA_adenyl_dom"/>
</dbReference>
<dbReference type="FunFam" id="2.30.38.10:FF:000001">
    <property type="entry name" value="Non-ribosomal peptide synthetase PvdI"/>
    <property type="match status" value="1"/>
</dbReference>
<dbReference type="Gene3D" id="3.30.559.30">
    <property type="entry name" value="Nonribosomal peptide synthetase, condensation domain"/>
    <property type="match status" value="2"/>
</dbReference>
<evidence type="ECO:0000256" key="5">
    <source>
        <dbReference type="SAM" id="MobiDB-lite"/>
    </source>
</evidence>
<feature type="non-terminal residue" evidence="7">
    <location>
        <position position="1575"/>
    </location>
</feature>
<dbReference type="Gene3D" id="3.40.50.980">
    <property type="match status" value="2"/>
</dbReference>
<accession>P94904</accession>
<feature type="domain" description="Carrier" evidence="6">
    <location>
        <begin position="939"/>
        <end position="1014"/>
    </location>
</feature>